<name>A0ABW1NTS9_9ACTN</name>
<feature type="region of interest" description="Disordered" evidence="1">
    <location>
        <begin position="320"/>
        <end position="355"/>
    </location>
</feature>
<organism evidence="3 4">
    <name type="scientific">Sphaerisporangium aureirubrum</name>
    <dbReference type="NCBI Taxonomy" id="1544736"/>
    <lineage>
        <taxon>Bacteria</taxon>
        <taxon>Bacillati</taxon>
        <taxon>Actinomycetota</taxon>
        <taxon>Actinomycetes</taxon>
        <taxon>Streptosporangiales</taxon>
        <taxon>Streptosporangiaceae</taxon>
        <taxon>Sphaerisporangium</taxon>
    </lineage>
</organism>
<dbReference type="RefSeq" id="WP_380762280.1">
    <property type="nucleotide sequence ID" value="NZ_JBHSRF010000099.1"/>
</dbReference>
<comment type="caution">
    <text evidence="3">The sequence shown here is derived from an EMBL/GenBank/DDBJ whole genome shotgun (WGS) entry which is preliminary data.</text>
</comment>
<evidence type="ECO:0000313" key="3">
    <source>
        <dbReference type="EMBL" id="MFC6086773.1"/>
    </source>
</evidence>
<feature type="domain" description="Squalene cyclase C-terminal" evidence="2">
    <location>
        <begin position="122"/>
        <end position="226"/>
    </location>
</feature>
<evidence type="ECO:0000313" key="4">
    <source>
        <dbReference type="Proteomes" id="UP001596137"/>
    </source>
</evidence>
<dbReference type="Gene3D" id="1.50.10.20">
    <property type="match status" value="1"/>
</dbReference>
<evidence type="ECO:0000259" key="2">
    <source>
        <dbReference type="Pfam" id="PF13243"/>
    </source>
</evidence>
<protein>
    <recommendedName>
        <fullName evidence="2">Squalene cyclase C-terminal domain-containing protein</fullName>
    </recommendedName>
</protein>
<reference evidence="4" key="1">
    <citation type="journal article" date="2019" name="Int. J. Syst. Evol. Microbiol.">
        <title>The Global Catalogue of Microorganisms (GCM) 10K type strain sequencing project: providing services to taxonomists for standard genome sequencing and annotation.</title>
        <authorList>
            <consortium name="The Broad Institute Genomics Platform"/>
            <consortium name="The Broad Institute Genome Sequencing Center for Infectious Disease"/>
            <person name="Wu L."/>
            <person name="Ma J."/>
        </authorList>
    </citation>
    <scope>NUCLEOTIDE SEQUENCE [LARGE SCALE GENOMIC DNA]</scope>
    <source>
        <strain evidence="4">JCM 30346</strain>
    </source>
</reference>
<feature type="compositionally biased region" description="Polar residues" evidence="1">
    <location>
        <begin position="335"/>
        <end position="347"/>
    </location>
</feature>
<keyword evidence="4" id="KW-1185">Reference proteome</keyword>
<dbReference type="InterPro" id="IPR008930">
    <property type="entry name" value="Terpenoid_cyclase/PrenylTrfase"/>
</dbReference>
<dbReference type="Pfam" id="PF13243">
    <property type="entry name" value="SQHop_cyclase_C"/>
    <property type="match status" value="1"/>
</dbReference>
<proteinExistence type="predicted"/>
<dbReference type="Proteomes" id="UP001596137">
    <property type="component" value="Unassembled WGS sequence"/>
</dbReference>
<dbReference type="SUPFAM" id="SSF48239">
    <property type="entry name" value="Terpenoid cyclases/Protein prenyltransferases"/>
    <property type="match status" value="1"/>
</dbReference>
<evidence type="ECO:0000256" key="1">
    <source>
        <dbReference type="SAM" id="MobiDB-lite"/>
    </source>
</evidence>
<accession>A0ABW1NTS9</accession>
<gene>
    <name evidence="3" type="ORF">ACFP1K_36775</name>
</gene>
<dbReference type="EMBL" id="JBHSRF010000099">
    <property type="protein sequence ID" value="MFC6086773.1"/>
    <property type="molecule type" value="Genomic_DNA"/>
</dbReference>
<sequence>MGLGVKGAEGAVVGYLEEVVRVYGGVVPCGTPITVFERGWALSWMVRAGVPVHVPGELAESLVGAAGVGGVPAGAGLPADADTTSVALYALALLGVGRAPESLWDYHVGPYFCTWRGEDGVSTTVNAHVLDAFGQYVAAHPAARGRYGAAMAAVAEWLGERQDAEGCWTDRWHASPYYATACCALALGAFGGGSAVAAVRRAVRWVLETQRADGSWGVWRGTAEETAYAMHLLLMDGRSSVTGESLAAAARGYAYLMRVEREIGLKSSGREGWEVFPPMWHDKDLYLPRSIVRAVVTAALHLAQREPAITAWYQAGARNGHTAAHPGRTDAATGGINSTSLQKSQEPVVSRFPTC</sequence>
<dbReference type="InterPro" id="IPR032696">
    <property type="entry name" value="SQ_cyclase_C"/>
</dbReference>